<gene>
    <name evidence="1" type="ORF">APX70_100200</name>
</gene>
<sequence>MVLALRISSARALKASLLSGNSSLAICWCAQPLTHTATSKQKGKAHELFKLTFRVWRWLDLAI</sequence>
<organism evidence="1 2">
    <name type="scientific">Pseudomonas syringae pv. maculicola</name>
    <dbReference type="NCBI Taxonomy" id="59511"/>
    <lineage>
        <taxon>Bacteria</taxon>
        <taxon>Pseudomonadati</taxon>
        <taxon>Pseudomonadota</taxon>
        <taxon>Gammaproteobacteria</taxon>
        <taxon>Pseudomonadales</taxon>
        <taxon>Pseudomonadaceae</taxon>
        <taxon>Pseudomonas</taxon>
    </lineage>
</organism>
<dbReference type="AlphaFoldDB" id="A0A3M2WT81"/>
<protein>
    <submittedName>
        <fullName evidence="1">Uncharacterized protein</fullName>
    </submittedName>
</protein>
<name>A0A3M2WT81_PSEYM</name>
<comment type="caution">
    <text evidence="1">The sequence shown here is derived from an EMBL/GenBank/DDBJ whole genome shotgun (WGS) entry which is preliminary data.</text>
</comment>
<accession>A0A3M2WT81</accession>
<reference evidence="1 2" key="1">
    <citation type="submission" date="2018-08" db="EMBL/GenBank/DDBJ databases">
        <title>Recombination of ecologically and evolutionarily significant loci maintains genetic cohesion in the Pseudomonas syringae species complex.</title>
        <authorList>
            <person name="Dillon M."/>
            <person name="Thakur S."/>
            <person name="Almeida R.N.D."/>
            <person name="Weir B.S."/>
            <person name="Guttman D.S."/>
        </authorList>
    </citation>
    <scope>NUCLEOTIDE SEQUENCE [LARGE SCALE GENOMIC DNA]</scope>
    <source>
        <strain evidence="1 2">88_10</strain>
    </source>
</reference>
<dbReference type="EMBL" id="RBNL01003285">
    <property type="protein sequence ID" value="RML54435.1"/>
    <property type="molecule type" value="Genomic_DNA"/>
</dbReference>
<dbReference type="Proteomes" id="UP000282378">
    <property type="component" value="Unassembled WGS sequence"/>
</dbReference>
<evidence type="ECO:0000313" key="1">
    <source>
        <dbReference type="EMBL" id="RML54435.1"/>
    </source>
</evidence>
<proteinExistence type="predicted"/>
<evidence type="ECO:0000313" key="2">
    <source>
        <dbReference type="Proteomes" id="UP000282378"/>
    </source>
</evidence>